<dbReference type="PATRIC" id="fig|742818.3.peg.1373"/>
<keyword evidence="4 7" id="KW-0406">Ion transport</keyword>
<dbReference type="InterPro" id="IPR026015">
    <property type="entry name" value="ATP_synth_OSCP/delta_N_sf"/>
</dbReference>
<dbReference type="PRINTS" id="PR00125">
    <property type="entry name" value="ATPASEDELTA"/>
</dbReference>
<keyword evidence="9" id="KW-1185">Reference proteome</keyword>
<dbReference type="HAMAP" id="MF_01416">
    <property type="entry name" value="ATP_synth_delta_bact"/>
    <property type="match status" value="1"/>
</dbReference>
<evidence type="ECO:0000256" key="3">
    <source>
        <dbReference type="ARBA" id="ARBA00022781"/>
    </source>
</evidence>
<keyword evidence="7" id="KW-0139">CF(1)</keyword>
<proteinExistence type="inferred from homology"/>
<keyword evidence="2 7" id="KW-0813">Transport</keyword>
<evidence type="ECO:0000256" key="1">
    <source>
        <dbReference type="ARBA" id="ARBA00004370"/>
    </source>
</evidence>
<gene>
    <name evidence="7" type="primary">atpH</name>
    <name evidence="8" type="ORF">HMPREF9451_01308</name>
</gene>
<sequence>MPTNRLLVKEEIATYAGMLLDAAFSEGGQERVLDVRDQLETVLSLYRGNTDLREALTDPAYSPEQRGRLAANVFEGIDPLVNSVITVMAERNNLGELLQVVSAFYETSEEKLGVCVVDVTTVVALDDELRSVITEKLSKDLGKKVVLREHIDTSILGGIIMSTHGKRIDASIASQLEHTRNVLTESNDGGEC</sequence>
<evidence type="ECO:0000256" key="5">
    <source>
        <dbReference type="ARBA" id="ARBA00023136"/>
    </source>
</evidence>
<evidence type="ECO:0000256" key="6">
    <source>
        <dbReference type="ARBA" id="ARBA00023310"/>
    </source>
</evidence>
<comment type="function">
    <text evidence="7">F(1)F(0) ATP synthase produces ATP from ADP in the presence of a proton or sodium gradient. F-type ATPases consist of two structural domains, F(1) containing the extramembraneous catalytic core and F(0) containing the membrane proton channel, linked together by a central stalk and a peripheral stalk. During catalysis, ATP synthesis in the catalytic domain of F(1) is coupled via a rotary mechanism of the central stalk subunits to proton translocation.</text>
</comment>
<dbReference type="EMBL" id="ADMD01000007">
    <property type="protein sequence ID" value="EJZ83787.1"/>
    <property type="molecule type" value="Genomic_DNA"/>
</dbReference>
<dbReference type="Pfam" id="PF00213">
    <property type="entry name" value="OSCP"/>
    <property type="match status" value="1"/>
</dbReference>
<comment type="similarity">
    <text evidence="7">Belongs to the ATPase delta chain family.</text>
</comment>
<comment type="caution">
    <text evidence="8">The sequence shown here is derived from an EMBL/GenBank/DDBJ whole genome shotgun (WGS) entry which is preliminary data.</text>
</comment>
<protein>
    <recommendedName>
        <fullName evidence="7">ATP synthase subunit delta</fullName>
    </recommendedName>
    <alternativeName>
        <fullName evidence="7">ATP synthase F(1) sector subunit delta</fullName>
    </alternativeName>
    <alternativeName>
        <fullName evidence="7">F-type ATPase subunit delta</fullName>
        <shortName evidence="7">F-ATPase subunit delta</shortName>
    </alternativeName>
</protein>
<dbReference type="RefSeq" id="WP_009139506.1">
    <property type="nucleotide sequence ID" value="NZ_JH815198.1"/>
</dbReference>
<evidence type="ECO:0000313" key="9">
    <source>
        <dbReference type="Proteomes" id="UP000006069"/>
    </source>
</evidence>
<dbReference type="GO" id="GO:0045259">
    <property type="term" value="C:proton-transporting ATP synthase complex"/>
    <property type="evidence" value="ECO:0007669"/>
    <property type="project" value="UniProtKB-KW"/>
</dbReference>
<comment type="function">
    <text evidence="7">This protein is part of the stalk that links CF(0) to CF(1). It either transmits conformational changes from CF(0) to CF(1) or is implicated in proton conduction.</text>
</comment>
<dbReference type="HOGENOM" id="CLU_085114_1_1_11"/>
<reference evidence="8 9" key="1">
    <citation type="submission" date="2012-08" db="EMBL/GenBank/DDBJ databases">
        <title>The Genome Sequence of Slackia piriformis YIT 12062.</title>
        <authorList>
            <consortium name="The Broad Institute Genome Sequencing Platform"/>
            <person name="Earl A."/>
            <person name="Ward D."/>
            <person name="Feldgarden M."/>
            <person name="Gevers D."/>
            <person name="Morotomi M."/>
            <person name="Walker B."/>
            <person name="Young S.K."/>
            <person name="Zeng Q."/>
            <person name="Gargeya S."/>
            <person name="Fitzgerald M."/>
            <person name="Haas B."/>
            <person name="Abouelleil A."/>
            <person name="Alvarado L."/>
            <person name="Arachchi H.M."/>
            <person name="Berlin A.M."/>
            <person name="Chapman S.B."/>
            <person name="Goldberg J."/>
            <person name="Griggs A."/>
            <person name="Gujja S."/>
            <person name="Hansen M."/>
            <person name="Howarth C."/>
            <person name="Imamovic A."/>
            <person name="Larimer J."/>
            <person name="McCowen C."/>
            <person name="Montmayeur A."/>
            <person name="Murphy C."/>
            <person name="Neiman D."/>
            <person name="Pearson M."/>
            <person name="Priest M."/>
            <person name="Roberts A."/>
            <person name="Saif S."/>
            <person name="Shea T."/>
            <person name="Sisk P."/>
            <person name="Sykes S."/>
            <person name="Wortman J."/>
            <person name="Nusbaum C."/>
            <person name="Birren B."/>
        </authorList>
    </citation>
    <scope>NUCLEOTIDE SEQUENCE [LARGE SCALE GENOMIC DNA]</scope>
    <source>
        <strain evidence="8 9">YIT 12062</strain>
    </source>
</reference>
<evidence type="ECO:0000256" key="2">
    <source>
        <dbReference type="ARBA" id="ARBA00022448"/>
    </source>
</evidence>
<keyword evidence="3 7" id="KW-0375">Hydrogen ion transport</keyword>
<dbReference type="OrthoDB" id="3186352at2"/>
<dbReference type="NCBIfam" id="TIGR01145">
    <property type="entry name" value="ATP_synt_delta"/>
    <property type="match status" value="1"/>
</dbReference>
<keyword evidence="5 7" id="KW-0472">Membrane</keyword>
<dbReference type="InParanoid" id="K0YJJ8"/>
<dbReference type="GO" id="GO:0005886">
    <property type="term" value="C:plasma membrane"/>
    <property type="evidence" value="ECO:0007669"/>
    <property type="project" value="UniProtKB-SubCell"/>
</dbReference>
<evidence type="ECO:0000256" key="7">
    <source>
        <dbReference type="HAMAP-Rule" id="MF_01416"/>
    </source>
</evidence>
<name>K0YJJ8_9ACTN</name>
<dbReference type="Proteomes" id="UP000006069">
    <property type="component" value="Unassembled WGS sequence"/>
</dbReference>
<organism evidence="8 9">
    <name type="scientific">Slackia piriformis YIT 12062</name>
    <dbReference type="NCBI Taxonomy" id="742818"/>
    <lineage>
        <taxon>Bacteria</taxon>
        <taxon>Bacillati</taxon>
        <taxon>Actinomycetota</taxon>
        <taxon>Coriobacteriia</taxon>
        <taxon>Eggerthellales</taxon>
        <taxon>Eggerthellaceae</taxon>
        <taxon>Slackia</taxon>
    </lineage>
</organism>
<keyword evidence="7" id="KW-1003">Cell membrane</keyword>
<dbReference type="PANTHER" id="PTHR11910">
    <property type="entry name" value="ATP SYNTHASE DELTA CHAIN"/>
    <property type="match status" value="1"/>
</dbReference>
<comment type="subcellular location">
    <subcellularLocation>
        <location evidence="7">Cell membrane</location>
        <topology evidence="7">Peripheral membrane protein</topology>
    </subcellularLocation>
    <subcellularLocation>
        <location evidence="1">Membrane</location>
    </subcellularLocation>
</comment>
<dbReference type="eggNOG" id="COG0712">
    <property type="taxonomic scope" value="Bacteria"/>
</dbReference>
<evidence type="ECO:0000313" key="8">
    <source>
        <dbReference type="EMBL" id="EJZ83787.1"/>
    </source>
</evidence>
<dbReference type="AlphaFoldDB" id="K0YJJ8"/>
<evidence type="ECO:0000256" key="4">
    <source>
        <dbReference type="ARBA" id="ARBA00023065"/>
    </source>
</evidence>
<dbReference type="GO" id="GO:0046933">
    <property type="term" value="F:proton-transporting ATP synthase activity, rotational mechanism"/>
    <property type="evidence" value="ECO:0007669"/>
    <property type="project" value="UniProtKB-UniRule"/>
</dbReference>
<dbReference type="Gene3D" id="1.10.520.20">
    <property type="entry name" value="N-terminal domain of the delta subunit of the F1F0-ATP synthase"/>
    <property type="match status" value="1"/>
</dbReference>
<dbReference type="SUPFAM" id="SSF47928">
    <property type="entry name" value="N-terminal domain of the delta subunit of the F1F0-ATP synthase"/>
    <property type="match status" value="1"/>
</dbReference>
<accession>K0YJJ8</accession>
<dbReference type="InterPro" id="IPR000711">
    <property type="entry name" value="ATPase_OSCP/dsu"/>
</dbReference>
<keyword evidence="6 7" id="KW-0066">ATP synthesis</keyword>